<dbReference type="Proteomes" id="UP000784294">
    <property type="component" value="Unassembled WGS sequence"/>
</dbReference>
<protein>
    <recommendedName>
        <fullName evidence="4">SH2 domain-containing protein</fullName>
    </recommendedName>
</protein>
<evidence type="ECO:0000256" key="1">
    <source>
        <dbReference type="SAM" id="MobiDB-lite"/>
    </source>
</evidence>
<feature type="region of interest" description="Disordered" evidence="1">
    <location>
        <begin position="1"/>
        <end position="61"/>
    </location>
</feature>
<evidence type="ECO:0008006" key="4">
    <source>
        <dbReference type="Google" id="ProtNLM"/>
    </source>
</evidence>
<evidence type="ECO:0000313" key="2">
    <source>
        <dbReference type="EMBL" id="VEL26762.1"/>
    </source>
</evidence>
<feature type="region of interest" description="Disordered" evidence="1">
    <location>
        <begin position="82"/>
        <end position="103"/>
    </location>
</feature>
<sequence>MTNGTASNGAITNGTSGSGDVGGSGTSGGGASASVGNGGGGGNTSAGKSQQQPQSQYYLSEKHAFPTISDVIHYHKHNSGGLVVRLRSPPTKDRESPVTAGMGLDEFELDPVELQIEREPIGKGQFGVGQR</sequence>
<gene>
    <name evidence="2" type="ORF">PXEA_LOCUS20202</name>
</gene>
<organism evidence="2 3">
    <name type="scientific">Protopolystoma xenopodis</name>
    <dbReference type="NCBI Taxonomy" id="117903"/>
    <lineage>
        <taxon>Eukaryota</taxon>
        <taxon>Metazoa</taxon>
        <taxon>Spiralia</taxon>
        <taxon>Lophotrochozoa</taxon>
        <taxon>Platyhelminthes</taxon>
        <taxon>Monogenea</taxon>
        <taxon>Polyopisthocotylea</taxon>
        <taxon>Polystomatidea</taxon>
        <taxon>Polystomatidae</taxon>
        <taxon>Protopolystoma</taxon>
    </lineage>
</organism>
<accession>A0A448X385</accession>
<name>A0A448X385_9PLAT</name>
<proteinExistence type="predicted"/>
<comment type="caution">
    <text evidence="2">The sequence shown here is derived from an EMBL/GenBank/DDBJ whole genome shotgun (WGS) entry which is preliminary data.</text>
</comment>
<dbReference type="AlphaFoldDB" id="A0A448X385"/>
<feature type="compositionally biased region" description="Polar residues" evidence="1">
    <location>
        <begin position="1"/>
        <end position="12"/>
    </location>
</feature>
<dbReference type="SUPFAM" id="SSF55550">
    <property type="entry name" value="SH2 domain"/>
    <property type="match status" value="1"/>
</dbReference>
<dbReference type="Gene3D" id="3.30.505.10">
    <property type="entry name" value="SH2 domain"/>
    <property type="match status" value="1"/>
</dbReference>
<feature type="compositionally biased region" description="Low complexity" evidence="1">
    <location>
        <begin position="45"/>
        <end position="58"/>
    </location>
</feature>
<reference evidence="2" key="1">
    <citation type="submission" date="2018-11" db="EMBL/GenBank/DDBJ databases">
        <authorList>
            <consortium name="Pathogen Informatics"/>
        </authorList>
    </citation>
    <scope>NUCLEOTIDE SEQUENCE</scope>
</reference>
<dbReference type="EMBL" id="CAAALY010082527">
    <property type="protein sequence ID" value="VEL26762.1"/>
    <property type="molecule type" value="Genomic_DNA"/>
</dbReference>
<feature type="compositionally biased region" description="Gly residues" evidence="1">
    <location>
        <begin position="16"/>
        <end position="44"/>
    </location>
</feature>
<keyword evidence="3" id="KW-1185">Reference proteome</keyword>
<evidence type="ECO:0000313" key="3">
    <source>
        <dbReference type="Proteomes" id="UP000784294"/>
    </source>
</evidence>
<dbReference type="OrthoDB" id="28230at2759"/>
<dbReference type="InterPro" id="IPR036860">
    <property type="entry name" value="SH2_dom_sf"/>
</dbReference>